<organism evidence="2 3">
    <name type="scientific">Chaetomidium leptoderma</name>
    <dbReference type="NCBI Taxonomy" id="669021"/>
    <lineage>
        <taxon>Eukaryota</taxon>
        <taxon>Fungi</taxon>
        <taxon>Dikarya</taxon>
        <taxon>Ascomycota</taxon>
        <taxon>Pezizomycotina</taxon>
        <taxon>Sordariomycetes</taxon>
        <taxon>Sordariomycetidae</taxon>
        <taxon>Sordariales</taxon>
        <taxon>Chaetomiaceae</taxon>
        <taxon>Chaetomidium</taxon>
    </lineage>
</organism>
<keyword evidence="3" id="KW-1185">Reference proteome</keyword>
<evidence type="ECO:0000256" key="1">
    <source>
        <dbReference type="SAM" id="MobiDB-lite"/>
    </source>
</evidence>
<dbReference type="EMBL" id="MU856954">
    <property type="protein sequence ID" value="KAK4153026.1"/>
    <property type="molecule type" value="Genomic_DNA"/>
</dbReference>
<protein>
    <submittedName>
        <fullName evidence="2">Uncharacterized protein</fullName>
    </submittedName>
</protein>
<feature type="region of interest" description="Disordered" evidence="1">
    <location>
        <begin position="306"/>
        <end position="348"/>
    </location>
</feature>
<comment type="caution">
    <text evidence="2">The sequence shown here is derived from an EMBL/GenBank/DDBJ whole genome shotgun (WGS) entry which is preliminary data.</text>
</comment>
<reference evidence="2" key="2">
    <citation type="submission" date="2023-05" db="EMBL/GenBank/DDBJ databases">
        <authorList>
            <consortium name="Lawrence Berkeley National Laboratory"/>
            <person name="Steindorff A."/>
            <person name="Hensen N."/>
            <person name="Bonometti L."/>
            <person name="Westerberg I."/>
            <person name="Brannstrom I.O."/>
            <person name="Guillou S."/>
            <person name="Cros-Aarteil S."/>
            <person name="Calhoun S."/>
            <person name="Haridas S."/>
            <person name="Kuo A."/>
            <person name="Mondo S."/>
            <person name="Pangilinan J."/>
            <person name="Riley R."/>
            <person name="Labutti K."/>
            <person name="Andreopoulos B."/>
            <person name="Lipzen A."/>
            <person name="Chen C."/>
            <person name="Yanf M."/>
            <person name="Daum C."/>
            <person name="Ng V."/>
            <person name="Clum A."/>
            <person name="Ohm R."/>
            <person name="Martin F."/>
            <person name="Silar P."/>
            <person name="Natvig D."/>
            <person name="Lalanne C."/>
            <person name="Gautier V."/>
            <person name="Ament-Velasquez S.L."/>
            <person name="Kruys A."/>
            <person name="Hutchinson M.I."/>
            <person name="Powell A.J."/>
            <person name="Barry K."/>
            <person name="Miller A.N."/>
            <person name="Grigoriev I.V."/>
            <person name="Debuchy R."/>
            <person name="Gladieux P."/>
            <person name="Thoren M.H."/>
            <person name="Johannesson H."/>
        </authorList>
    </citation>
    <scope>NUCLEOTIDE SEQUENCE</scope>
    <source>
        <strain evidence="2">CBS 538.74</strain>
    </source>
</reference>
<dbReference type="AlphaFoldDB" id="A0AAN6VLL7"/>
<feature type="compositionally biased region" description="Acidic residues" evidence="1">
    <location>
        <begin position="624"/>
        <end position="633"/>
    </location>
</feature>
<name>A0AAN6VLL7_9PEZI</name>
<accession>A0AAN6VLL7</accession>
<dbReference type="Proteomes" id="UP001302745">
    <property type="component" value="Unassembled WGS sequence"/>
</dbReference>
<gene>
    <name evidence="2" type="ORF">C8A00DRAFT_15739</name>
</gene>
<reference evidence="2" key="1">
    <citation type="journal article" date="2023" name="Mol. Phylogenet. Evol.">
        <title>Genome-scale phylogeny and comparative genomics of the fungal order Sordariales.</title>
        <authorList>
            <person name="Hensen N."/>
            <person name="Bonometti L."/>
            <person name="Westerberg I."/>
            <person name="Brannstrom I.O."/>
            <person name="Guillou S."/>
            <person name="Cros-Aarteil S."/>
            <person name="Calhoun S."/>
            <person name="Haridas S."/>
            <person name="Kuo A."/>
            <person name="Mondo S."/>
            <person name="Pangilinan J."/>
            <person name="Riley R."/>
            <person name="LaButti K."/>
            <person name="Andreopoulos B."/>
            <person name="Lipzen A."/>
            <person name="Chen C."/>
            <person name="Yan M."/>
            <person name="Daum C."/>
            <person name="Ng V."/>
            <person name="Clum A."/>
            <person name="Steindorff A."/>
            <person name="Ohm R.A."/>
            <person name="Martin F."/>
            <person name="Silar P."/>
            <person name="Natvig D.O."/>
            <person name="Lalanne C."/>
            <person name="Gautier V."/>
            <person name="Ament-Velasquez S.L."/>
            <person name="Kruys A."/>
            <person name="Hutchinson M.I."/>
            <person name="Powell A.J."/>
            <person name="Barry K."/>
            <person name="Miller A.N."/>
            <person name="Grigoriev I.V."/>
            <person name="Debuchy R."/>
            <person name="Gladieux P."/>
            <person name="Hiltunen Thoren M."/>
            <person name="Johannesson H."/>
        </authorList>
    </citation>
    <scope>NUCLEOTIDE SEQUENCE</scope>
    <source>
        <strain evidence="2">CBS 538.74</strain>
    </source>
</reference>
<evidence type="ECO:0000313" key="3">
    <source>
        <dbReference type="Proteomes" id="UP001302745"/>
    </source>
</evidence>
<evidence type="ECO:0000313" key="2">
    <source>
        <dbReference type="EMBL" id="KAK4153026.1"/>
    </source>
</evidence>
<feature type="region of interest" description="Disordered" evidence="1">
    <location>
        <begin position="607"/>
        <end position="691"/>
    </location>
</feature>
<proteinExistence type="predicted"/>
<sequence>MAARGDSDDSPRQPRHYPLDIPHLPFNRYEHRRITARDIMVHRLMAEVMNPSQPCPTPLLRDPPPAYASMISEYPLSEVFGQPLSDHTIRLTQDGGFRRQNTMARGTPNGPWTFGNHFLDLATRHYFETDDVAMRVYVSRAGLPRMPVGPLPPGAHPFPSRRDVQSSFRLDIKIHQDQNHKGWQDYHESHLSRLRQRVSKQDQLLSLYDGGACLPRLRQAVDRQADGLRGASQGLNDSHWTMGLVGVRFSPLLVWPEGNCPMRHILQPTWADRDVAEHCHPLSIKQLPTQWPLDLSLRAGRGRNCDGIWATGQKEGSSAHGKGGPGGDSDSRGGRPRRRCTSEPPPGIFVDGVLPSTSAVVMAYSLRIIHPRMTLSQLDRRSRRRSLSRTHIEEMFDWNTNLDAISDPPADDHSTEQPRCENCTARDHLTYACRSPCGHCGALCPKMALESGNRFRPRKGQRPRSYITQSPHLAPQCPVARGNRCKCGAFPTFHTAHQCGIPCRRACGAPASPGSFQHRNAMTCRARCCMCGLRGHSGRECRLKKCRCGGAHLGQDCGWKPGCRVKGCDRFLCGIHCRECGSTGKPFVGWRCGKCLGFEKPLEWGAGKDKRRRRKKGESKETEGQGDGDQGDGDQEHTEEPESTTAAVTPNFEPPVAAAATLPIIIMETEPEKEPQNEGYQSVFGDPRANR</sequence>